<dbReference type="InterPro" id="IPR036291">
    <property type="entry name" value="NAD(P)-bd_dom_sf"/>
</dbReference>
<dbReference type="PANTHER" id="PTHR24320:SF236">
    <property type="entry name" value="SHORT-CHAIN DEHYDROGENASE-RELATED"/>
    <property type="match status" value="1"/>
</dbReference>
<dbReference type="Proteomes" id="UP001140511">
    <property type="component" value="Unassembled WGS sequence"/>
</dbReference>
<name>A0A9W9B337_9HYPO</name>
<evidence type="ECO:0000256" key="3">
    <source>
        <dbReference type="ARBA" id="ARBA00023002"/>
    </source>
</evidence>
<dbReference type="RefSeq" id="XP_056024006.1">
    <property type="nucleotide sequence ID" value="XM_056177716.1"/>
</dbReference>
<keyword evidence="5" id="KW-1185">Reference proteome</keyword>
<dbReference type="Pfam" id="PF00106">
    <property type="entry name" value="adh_short"/>
    <property type="match status" value="1"/>
</dbReference>
<dbReference type="GO" id="GO:0016491">
    <property type="term" value="F:oxidoreductase activity"/>
    <property type="evidence" value="ECO:0007669"/>
    <property type="project" value="UniProtKB-KW"/>
</dbReference>
<gene>
    <name evidence="4" type="ORF">T069G_10506</name>
</gene>
<evidence type="ECO:0000313" key="5">
    <source>
        <dbReference type="Proteomes" id="UP001140511"/>
    </source>
</evidence>
<evidence type="ECO:0000256" key="2">
    <source>
        <dbReference type="ARBA" id="ARBA00022857"/>
    </source>
</evidence>
<evidence type="ECO:0000313" key="4">
    <source>
        <dbReference type="EMBL" id="KAJ4854948.1"/>
    </source>
</evidence>
<dbReference type="PRINTS" id="PR00081">
    <property type="entry name" value="GDHRDH"/>
</dbReference>
<organism evidence="4 5">
    <name type="scientific">Trichoderma breve</name>
    <dbReference type="NCBI Taxonomy" id="2034170"/>
    <lineage>
        <taxon>Eukaryota</taxon>
        <taxon>Fungi</taxon>
        <taxon>Dikarya</taxon>
        <taxon>Ascomycota</taxon>
        <taxon>Pezizomycotina</taxon>
        <taxon>Sordariomycetes</taxon>
        <taxon>Hypocreomycetidae</taxon>
        <taxon>Hypocreales</taxon>
        <taxon>Hypocreaceae</taxon>
        <taxon>Trichoderma</taxon>
    </lineage>
</organism>
<dbReference type="EMBL" id="JAOPEN010000007">
    <property type="protein sequence ID" value="KAJ4854948.1"/>
    <property type="molecule type" value="Genomic_DNA"/>
</dbReference>
<evidence type="ECO:0000256" key="1">
    <source>
        <dbReference type="ARBA" id="ARBA00006484"/>
    </source>
</evidence>
<protein>
    <submittedName>
        <fullName evidence="4">Short chain dehydrogenase domain-containing protein</fullName>
    </submittedName>
</protein>
<comment type="caution">
    <text evidence="4">The sequence shown here is derived from an EMBL/GenBank/DDBJ whole genome shotgun (WGS) entry which is preliminary data.</text>
</comment>
<sequence length="342" mass="37699">MQSCKDSSAKPRAKLPWIAWVAAHGWPPKPTFTENQLGDLTGKVVIVTGGYSGVGYQLAKILYAKNAVVYIAGRREDAGQDAIKTLKAAHPDSKGRLEFLQLDLADLTSIKASADAFLAKESRLDNLWNNAGIMRLPKNSPTKSKQDHELMIAVNCLGPFLFTKLLHPLLESTAKSLPAGSVRVVWLGSLMIQIMAPKGGIDLDNLDYKKKFPDINVRYAVSKTGNLFICSEWAKRDAEKGIFHLAANPGNLKTPLQRDMPAWEYYPIIPLLHDPIFGAYTELFAGLSPDVKPEHSGRFVIPWGRFGSTRPDIDAHLSKQGGEPTKATKFFEYCDSQTSAYA</sequence>
<keyword evidence="3" id="KW-0560">Oxidoreductase</keyword>
<reference evidence="4" key="1">
    <citation type="submission" date="2022-09" db="EMBL/GenBank/DDBJ databases">
        <title>Chromosome-level assembly of Trichoderma breve T069, a fungus used in development of biopesticide product.</title>
        <authorList>
            <person name="Lin R."/>
            <person name="Liu T."/>
        </authorList>
    </citation>
    <scope>NUCLEOTIDE SEQUENCE</scope>
    <source>
        <strain evidence="4">T069</strain>
    </source>
</reference>
<proteinExistence type="inferred from homology"/>
<accession>A0A9W9B337</accession>
<comment type="similarity">
    <text evidence="1">Belongs to the short-chain dehydrogenases/reductases (SDR) family.</text>
</comment>
<dbReference type="SUPFAM" id="SSF51735">
    <property type="entry name" value="NAD(P)-binding Rossmann-fold domains"/>
    <property type="match status" value="1"/>
</dbReference>
<dbReference type="InterPro" id="IPR002347">
    <property type="entry name" value="SDR_fam"/>
</dbReference>
<keyword evidence="2" id="KW-0521">NADP</keyword>
<dbReference type="GeneID" id="80872404"/>
<dbReference type="Gene3D" id="3.40.50.720">
    <property type="entry name" value="NAD(P)-binding Rossmann-like Domain"/>
    <property type="match status" value="1"/>
</dbReference>
<dbReference type="PANTHER" id="PTHR24320">
    <property type="entry name" value="RETINOL DEHYDROGENASE"/>
    <property type="match status" value="1"/>
</dbReference>
<dbReference type="AlphaFoldDB" id="A0A9W9B337"/>